<dbReference type="InterPro" id="IPR051906">
    <property type="entry name" value="TolC-like"/>
</dbReference>
<sequence length="437" mass="49162">MKSKILLVIISFFLSGPIYSQKVFTSVDSLWDYAASKSISIQSGYLKVDQAKKAKLAAILSIPDPSGDTYLSYTHNTKLAVNLFPAETFGGEAGTYKEVKTGVPYVTSFVRTLNVKLLNLEGWENLKMSKLNIKSSVSENRATLKALFEDIATTYYNIVSLQEQLASTIQNVTASDSLLQITQNKYNAGFIKQQDVNSANINYLTTKESKNQIEFLIKQQYLALKVLCDIPEQEDIVIANKSSLSDLDINPFVELNNLALTNSVYKEKIALSTWRQQKYAQAPSISFFQSSTSQQNNTRGRLFDNSVKWIPSSYLGLKLSLPLPSANKMSEMSKAKYDYLIAKKNTEQQKIQSELEVDKLRTAYDKALSQAASNKQIFLLRKENYGKYLNQYKEGLVGLEQTIDKFNEMVNSNYDLVSSQVTALAARTKIDINNRIK</sequence>
<evidence type="ECO:0000256" key="7">
    <source>
        <dbReference type="ARBA" id="ARBA00023237"/>
    </source>
</evidence>
<protein>
    <recommendedName>
        <fullName evidence="10">Transporter</fullName>
    </recommendedName>
</protein>
<evidence type="ECO:0000256" key="6">
    <source>
        <dbReference type="ARBA" id="ARBA00023136"/>
    </source>
</evidence>
<evidence type="ECO:0000256" key="1">
    <source>
        <dbReference type="ARBA" id="ARBA00004442"/>
    </source>
</evidence>
<dbReference type="EMBL" id="WRXN01000010">
    <property type="protein sequence ID" value="MVT10654.1"/>
    <property type="molecule type" value="Genomic_DNA"/>
</dbReference>
<dbReference type="GO" id="GO:0015562">
    <property type="term" value="F:efflux transmembrane transporter activity"/>
    <property type="evidence" value="ECO:0007669"/>
    <property type="project" value="InterPro"/>
</dbReference>
<evidence type="ECO:0000256" key="3">
    <source>
        <dbReference type="ARBA" id="ARBA00022448"/>
    </source>
</evidence>
<organism evidence="8 9">
    <name type="scientific">Chitinophaga tropicalis</name>
    <dbReference type="NCBI Taxonomy" id="2683588"/>
    <lineage>
        <taxon>Bacteria</taxon>
        <taxon>Pseudomonadati</taxon>
        <taxon>Bacteroidota</taxon>
        <taxon>Chitinophagia</taxon>
        <taxon>Chitinophagales</taxon>
        <taxon>Chitinophagaceae</taxon>
        <taxon>Chitinophaga</taxon>
    </lineage>
</organism>
<accession>A0A7K1U8F4</accession>
<comment type="caution">
    <text evidence="8">The sequence shown here is derived from an EMBL/GenBank/DDBJ whole genome shotgun (WGS) entry which is preliminary data.</text>
</comment>
<comment type="subcellular location">
    <subcellularLocation>
        <location evidence="1">Cell outer membrane</location>
    </subcellularLocation>
</comment>
<evidence type="ECO:0000256" key="2">
    <source>
        <dbReference type="ARBA" id="ARBA00007613"/>
    </source>
</evidence>
<dbReference type="PANTHER" id="PTHR30026:SF23">
    <property type="entry name" value="TO APRF-PUTATIVE OUTER MEMBRANE EFFLUX PROTEIN OR SECRETED ALKALINE PHOSPHATASE-RELATED"/>
    <property type="match status" value="1"/>
</dbReference>
<keyword evidence="5" id="KW-0812">Transmembrane</keyword>
<dbReference type="GO" id="GO:1990281">
    <property type="term" value="C:efflux pump complex"/>
    <property type="evidence" value="ECO:0007669"/>
    <property type="project" value="TreeGrafter"/>
</dbReference>
<reference evidence="8 9" key="1">
    <citation type="submission" date="2019-12" db="EMBL/GenBank/DDBJ databases">
        <title>Chitinophaga sp. strain ysch24 (GDMCC 1.1355), whole genome shotgun sequence.</title>
        <authorList>
            <person name="Zhang X."/>
        </authorList>
    </citation>
    <scope>NUCLEOTIDE SEQUENCE [LARGE SCALE GENOMIC DNA]</scope>
    <source>
        <strain evidence="9">ysch24</strain>
    </source>
</reference>
<gene>
    <name evidence="8" type="ORF">GO493_20455</name>
</gene>
<keyword evidence="4" id="KW-1134">Transmembrane beta strand</keyword>
<name>A0A7K1U8F4_9BACT</name>
<evidence type="ECO:0000313" key="8">
    <source>
        <dbReference type="EMBL" id="MVT10654.1"/>
    </source>
</evidence>
<keyword evidence="7" id="KW-0998">Cell outer membrane</keyword>
<dbReference type="AlphaFoldDB" id="A0A7K1U8F4"/>
<dbReference type="PANTHER" id="PTHR30026">
    <property type="entry name" value="OUTER MEMBRANE PROTEIN TOLC"/>
    <property type="match status" value="1"/>
</dbReference>
<keyword evidence="9" id="KW-1185">Reference proteome</keyword>
<dbReference type="Pfam" id="PF02321">
    <property type="entry name" value="OEP"/>
    <property type="match status" value="1"/>
</dbReference>
<dbReference type="Gene3D" id="1.20.1600.10">
    <property type="entry name" value="Outer membrane efflux proteins (OEP)"/>
    <property type="match status" value="1"/>
</dbReference>
<dbReference type="SUPFAM" id="SSF56954">
    <property type="entry name" value="Outer membrane efflux proteins (OEP)"/>
    <property type="match status" value="1"/>
</dbReference>
<keyword evidence="6" id="KW-0472">Membrane</keyword>
<evidence type="ECO:0000313" key="9">
    <source>
        <dbReference type="Proteomes" id="UP000461730"/>
    </source>
</evidence>
<dbReference type="GO" id="GO:0015288">
    <property type="term" value="F:porin activity"/>
    <property type="evidence" value="ECO:0007669"/>
    <property type="project" value="TreeGrafter"/>
</dbReference>
<dbReference type="GO" id="GO:0009279">
    <property type="term" value="C:cell outer membrane"/>
    <property type="evidence" value="ECO:0007669"/>
    <property type="project" value="UniProtKB-SubCell"/>
</dbReference>
<dbReference type="RefSeq" id="WP_157308098.1">
    <property type="nucleotide sequence ID" value="NZ_WRXN01000010.1"/>
</dbReference>
<evidence type="ECO:0000256" key="5">
    <source>
        <dbReference type="ARBA" id="ARBA00022692"/>
    </source>
</evidence>
<comment type="similarity">
    <text evidence="2">Belongs to the outer membrane factor (OMF) (TC 1.B.17) family.</text>
</comment>
<proteinExistence type="inferred from homology"/>
<evidence type="ECO:0000256" key="4">
    <source>
        <dbReference type="ARBA" id="ARBA00022452"/>
    </source>
</evidence>
<keyword evidence="3" id="KW-0813">Transport</keyword>
<dbReference type="Proteomes" id="UP000461730">
    <property type="component" value="Unassembled WGS sequence"/>
</dbReference>
<dbReference type="InterPro" id="IPR003423">
    <property type="entry name" value="OMP_efflux"/>
</dbReference>
<evidence type="ECO:0008006" key="10">
    <source>
        <dbReference type="Google" id="ProtNLM"/>
    </source>
</evidence>